<dbReference type="Pfam" id="PF10236">
    <property type="entry name" value="DAP3"/>
    <property type="match status" value="1"/>
</dbReference>
<keyword evidence="9" id="KW-1185">Reference proteome</keyword>
<dbReference type="GO" id="GO:0003735">
    <property type="term" value="F:structural constituent of ribosome"/>
    <property type="evidence" value="ECO:0007669"/>
    <property type="project" value="TreeGrafter"/>
</dbReference>
<organism evidence="8 9">
    <name type="scientific">Pterulicium gracile</name>
    <dbReference type="NCBI Taxonomy" id="1884261"/>
    <lineage>
        <taxon>Eukaryota</taxon>
        <taxon>Fungi</taxon>
        <taxon>Dikarya</taxon>
        <taxon>Basidiomycota</taxon>
        <taxon>Agaricomycotina</taxon>
        <taxon>Agaricomycetes</taxon>
        <taxon>Agaricomycetidae</taxon>
        <taxon>Agaricales</taxon>
        <taxon>Pleurotineae</taxon>
        <taxon>Pterulaceae</taxon>
        <taxon>Pterulicium</taxon>
    </lineage>
</organism>
<keyword evidence="4" id="KW-0689">Ribosomal protein</keyword>
<name>A0A5C3QFZ9_9AGAR</name>
<protein>
    <recommendedName>
        <fullName evidence="7">Small ribosomal subunit protein mS29</fullName>
    </recommendedName>
</protein>
<keyword evidence="5" id="KW-0496">Mitochondrion</keyword>
<evidence type="ECO:0000313" key="9">
    <source>
        <dbReference type="Proteomes" id="UP000305067"/>
    </source>
</evidence>
<evidence type="ECO:0000256" key="4">
    <source>
        <dbReference type="ARBA" id="ARBA00022980"/>
    </source>
</evidence>
<dbReference type="Proteomes" id="UP000305067">
    <property type="component" value="Unassembled WGS sequence"/>
</dbReference>
<accession>A0A5C3QFZ9</accession>
<proteinExistence type="inferred from homology"/>
<gene>
    <name evidence="8" type="ORF">BDV98DRAFT_508184</name>
</gene>
<evidence type="ECO:0000256" key="1">
    <source>
        <dbReference type="ARBA" id="ARBA00004173"/>
    </source>
</evidence>
<sequence length="362" mass="40038">MIGKPVQYADDKSRPYKVFGVPRKMLLEHRLMSKPGSVVRDITVNVARALDEAAGMSSEGTRVVLTGRPGCGKSVTLLQSVEYCKSQDWIVLYIPRGIELVNSSSNHVYDLRTRTYLQPYASKQLLMRLITANASALAELKTTEKHDLTPLSGGAGGAAKEVAVIEAGEPLVKLAEVGTRDFMRYGAVVLEKVMWELSQQEQFPVLLAVDEFQAIYCKTQYRDPNFAGISSYHLSVPRMLMEFASAKRTFKRGAILTAISSSPQYITPLELEDALALSNRLPPSPYYKRSATLTSYTEGLVNLPVPERLSVEEAAGVYGVWNKDKAILPDSLHDENFLAKYSEASGNARDFVWKGFLSSLQS</sequence>
<dbReference type="SUPFAM" id="SSF52540">
    <property type="entry name" value="P-loop containing nucleoside triphosphate hydrolases"/>
    <property type="match status" value="1"/>
</dbReference>
<dbReference type="GO" id="GO:0005763">
    <property type="term" value="C:mitochondrial small ribosomal subunit"/>
    <property type="evidence" value="ECO:0007669"/>
    <property type="project" value="TreeGrafter"/>
</dbReference>
<keyword evidence="3" id="KW-0809">Transit peptide</keyword>
<dbReference type="PANTHER" id="PTHR12810:SF0">
    <property type="entry name" value="SMALL RIBOSOMAL SUBUNIT PROTEIN MS29"/>
    <property type="match status" value="1"/>
</dbReference>
<evidence type="ECO:0000256" key="5">
    <source>
        <dbReference type="ARBA" id="ARBA00023128"/>
    </source>
</evidence>
<dbReference type="STRING" id="1884261.A0A5C3QFZ9"/>
<dbReference type="InterPro" id="IPR019368">
    <property type="entry name" value="Ribosomal_mS29"/>
</dbReference>
<dbReference type="EMBL" id="ML178826">
    <property type="protein sequence ID" value="TFL01013.1"/>
    <property type="molecule type" value="Genomic_DNA"/>
</dbReference>
<comment type="subcellular location">
    <subcellularLocation>
        <location evidence="1">Mitochondrion</location>
    </subcellularLocation>
</comment>
<dbReference type="PANTHER" id="PTHR12810">
    <property type="entry name" value="MITOCHONDRIAL 28S RIBOSOMAL PROTEIN S29"/>
    <property type="match status" value="1"/>
</dbReference>
<keyword evidence="6" id="KW-0687">Ribonucleoprotein</keyword>
<dbReference type="InterPro" id="IPR027417">
    <property type="entry name" value="P-loop_NTPase"/>
</dbReference>
<evidence type="ECO:0000256" key="7">
    <source>
        <dbReference type="ARBA" id="ARBA00035140"/>
    </source>
</evidence>
<reference evidence="8 9" key="1">
    <citation type="journal article" date="2019" name="Nat. Ecol. Evol.">
        <title>Megaphylogeny resolves global patterns of mushroom evolution.</title>
        <authorList>
            <person name="Varga T."/>
            <person name="Krizsan K."/>
            <person name="Foldi C."/>
            <person name="Dima B."/>
            <person name="Sanchez-Garcia M."/>
            <person name="Sanchez-Ramirez S."/>
            <person name="Szollosi G.J."/>
            <person name="Szarkandi J.G."/>
            <person name="Papp V."/>
            <person name="Albert L."/>
            <person name="Andreopoulos W."/>
            <person name="Angelini C."/>
            <person name="Antonin V."/>
            <person name="Barry K.W."/>
            <person name="Bougher N.L."/>
            <person name="Buchanan P."/>
            <person name="Buyck B."/>
            <person name="Bense V."/>
            <person name="Catcheside P."/>
            <person name="Chovatia M."/>
            <person name="Cooper J."/>
            <person name="Damon W."/>
            <person name="Desjardin D."/>
            <person name="Finy P."/>
            <person name="Geml J."/>
            <person name="Haridas S."/>
            <person name="Hughes K."/>
            <person name="Justo A."/>
            <person name="Karasinski D."/>
            <person name="Kautmanova I."/>
            <person name="Kiss B."/>
            <person name="Kocsube S."/>
            <person name="Kotiranta H."/>
            <person name="LaButti K.M."/>
            <person name="Lechner B.E."/>
            <person name="Liimatainen K."/>
            <person name="Lipzen A."/>
            <person name="Lukacs Z."/>
            <person name="Mihaltcheva S."/>
            <person name="Morgado L.N."/>
            <person name="Niskanen T."/>
            <person name="Noordeloos M.E."/>
            <person name="Ohm R.A."/>
            <person name="Ortiz-Santana B."/>
            <person name="Ovrebo C."/>
            <person name="Racz N."/>
            <person name="Riley R."/>
            <person name="Savchenko A."/>
            <person name="Shiryaev A."/>
            <person name="Soop K."/>
            <person name="Spirin V."/>
            <person name="Szebenyi C."/>
            <person name="Tomsovsky M."/>
            <person name="Tulloss R.E."/>
            <person name="Uehling J."/>
            <person name="Grigoriev I.V."/>
            <person name="Vagvolgyi C."/>
            <person name="Papp T."/>
            <person name="Martin F.M."/>
            <person name="Miettinen O."/>
            <person name="Hibbett D.S."/>
            <person name="Nagy L.G."/>
        </authorList>
    </citation>
    <scope>NUCLEOTIDE SEQUENCE [LARGE SCALE GENOMIC DNA]</scope>
    <source>
        <strain evidence="8 9">CBS 309.79</strain>
    </source>
</reference>
<evidence type="ECO:0000313" key="8">
    <source>
        <dbReference type="EMBL" id="TFL01013.1"/>
    </source>
</evidence>
<dbReference type="AlphaFoldDB" id="A0A5C3QFZ9"/>
<dbReference type="OrthoDB" id="274828at2759"/>
<evidence type="ECO:0000256" key="3">
    <source>
        <dbReference type="ARBA" id="ARBA00022946"/>
    </source>
</evidence>
<evidence type="ECO:0000256" key="2">
    <source>
        <dbReference type="ARBA" id="ARBA00009863"/>
    </source>
</evidence>
<comment type="similarity">
    <text evidence="2">Belongs to the mitochondrion-specific ribosomal protein mS29 family.</text>
</comment>
<evidence type="ECO:0000256" key="6">
    <source>
        <dbReference type="ARBA" id="ARBA00023274"/>
    </source>
</evidence>